<sequence length="279" mass="29882">MGLLLHSTIFAVSSILVLAANQDAGAIMASPVEQDRCLTMCPTCCLDKDSSDFGLCLESADSLSVANCFVGDPMADPVTEVDAGVTDVSADCNTDSAFQLLQNSWSWMTSLPSVFQMSIQAPGSSRRYFAAHVYYGSDNRDSASTFVCSHDTGSKKAILLTVPAAQGGVKLMVLENRDTTGKGKTEGRYLSAHNYYSSDRVFSGQIRLMIHTDPNKAAVWRYEGNKLKVVQNLDATAPDTAGWYLTAPSEARRDSASTFLTVQSDASKAALVIAETVTA</sequence>
<evidence type="ECO:0000313" key="2">
    <source>
        <dbReference type="EMBL" id="BAH15075.1"/>
    </source>
</evidence>
<proteinExistence type="evidence at transcript level"/>
<protein>
    <submittedName>
        <fullName evidence="2">Lectin</fullName>
    </submittedName>
</protein>
<feature type="chain" id="PRO_5002880960" evidence="1">
    <location>
        <begin position="20"/>
        <end position="279"/>
    </location>
</feature>
<accession>B9A6I7</accession>
<name>B9A6I7_9CHLO</name>
<gene>
    <name evidence="2" type="primary">ULL</name>
</gene>
<organism evidence="2">
    <name type="scientific">Ulva limnetica</name>
    <dbReference type="NCBI Taxonomy" id="549311"/>
    <lineage>
        <taxon>Eukaryota</taxon>
        <taxon>Viridiplantae</taxon>
        <taxon>Chlorophyta</taxon>
        <taxon>core chlorophytes</taxon>
        <taxon>Ulvophyceae</taxon>
        <taxon>OUU clade</taxon>
        <taxon>Ulvales</taxon>
        <taxon>Ulvaceae</taxon>
        <taxon>Ulva</taxon>
    </lineage>
</organism>
<evidence type="ECO:0000256" key="1">
    <source>
        <dbReference type="SAM" id="SignalP"/>
    </source>
</evidence>
<reference evidence="2" key="1">
    <citation type="journal article" date="2009" name="Phycol. Res.">
        <title>cDNA cloning of a lectin-like gene preferentially expressed in freshwater from the macroalga Ulva limnetica (Ulvales, Chlorophyta).</title>
        <authorList>
            <person name="Ichihara K."/>
            <person name="Arai S."/>
            <person name="Shimada S."/>
        </authorList>
    </citation>
    <scope>NUCLEOTIDE SEQUENCE</scope>
    <source>
        <strain evidence="2">P36</strain>
    </source>
</reference>
<dbReference type="EMBL" id="AB449269">
    <property type="protein sequence ID" value="BAH15075.1"/>
    <property type="molecule type" value="mRNA"/>
</dbReference>
<feature type="signal peptide" evidence="1">
    <location>
        <begin position="1"/>
        <end position="19"/>
    </location>
</feature>
<keyword evidence="1" id="KW-0732">Signal</keyword>
<dbReference type="AlphaFoldDB" id="B9A6I7"/>